<keyword evidence="2" id="KW-1185">Reference proteome</keyword>
<reference evidence="1 2" key="1">
    <citation type="journal article" date="2015" name="Sci. Rep.">
        <title>Chromosome-level genome map provides insights into diverse defense mechanisms in the medicinal fungus Ganoderma sinense.</title>
        <authorList>
            <person name="Zhu Y."/>
            <person name="Xu J."/>
            <person name="Sun C."/>
            <person name="Zhou S."/>
            <person name="Xu H."/>
            <person name="Nelson D.R."/>
            <person name="Qian J."/>
            <person name="Song J."/>
            <person name="Luo H."/>
            <person name="Xiang L."/>
            <person name="Li Y."/>
            <person name="Xu Z."/>
            <person name="Ji A."/>
            <person name="Wang L."/>
            <person name="Lu S."/>
            <person name="Hayward A."/>
            <person name="Sun W."/>
            <person name="Li X."/>
            <person name="Schwartz D.C."/>
            <person name="Wang Y."/>
            <person name="Chen S."/>
        </authorList>
    </citation>
    <scope>NUCLEOTIDE SEQUENCE [LARGE SCALE GENOMIC DNA]</scope>
    <source>
        <strain evidence="1 2">ZZ0214-1</strain>
    </source>
</reference>
<dbReference type="Proteomes" id="UP000230002">
    <property type="component" value="Unassembled WGS sequence"/>
</dbReference>
<dbReference type="EMBL" id="AYKW01000015">
    <property type="protein sequence ID" value="PIL30423.1"/>
    <property type="molecule type" value="Genomic_DNA"/>
</dbReference>
<name>A0A2G8S9H8_9APHY</name>
<sequence>MGGVVARLLRLSEEGFSALFGPRTDARVTHFCGYDKSTNRAELKRDEGVEPVCVNMSSRSCGKARGKVEGGLAEISTWGTCILETAKVPGWRCREVGEGLWGDEPGGEDCWR</sequence>
<evidence type="ECO:0000313" key="1">
    <source>
        <dbReference type="EMBL" id="PIL30423.1"/>
    </source>
</evidence>
<accession>A0A2G8S9H8</accession>
<protein>
    <submittedName>
        <fullName evidence="1">Uncharacterized protein</fullName>
    </submittedName>
</protein>
<organism evidence="1 2">
    <name type="scientific">Ganoderma sinense ZZ0214-1</name>
    <dbReference type="NCBI Taxonomy" id="1077348"/>
    <lineage>
        <taxon>Eukaryota</taxon>
        <taxon>Fungi</taxon>
        <taxon>Dikarya</taxon>
        <taxon>Basidiomycota</taxon>
        <taxon>Agaricomycotina</taxon>
        <taxon>Agaricomycetes</taxon>
        <taxon>Polyporales</taxon>
        <taxon>Polyporaceae</taxon>
        <taxon>Ganoderma</taxon>
    </lineage>
</organism>
<comment type="caution">
    <text evidence="1">The sequence shown here is derived from an EMBL/GenBank/DDBJ whole genome shotgun (WGS) entry which is preliminary data.</text>
</comment>
<gene>
    <name evidence="1" type="ORF">GSI_07610</name>
</gene>
<evidence type="ECO:0000313" key="2">
    <source>
        <dbReference type="Proteomes" id="UP000230002"/>
    </source>
</evidence>
<proteinExistence type="predicted"/>
<dbReference type="AlphaFoldDB" id="A0A2G8S9H8"/>